<proteinExistence type="predicted"/>
<dbReference type="HOGENOM" id="CLU_045011_13_0_1"/>
<dbReference type="Gene3D" id="3.40.50.1000">
    <property type="entry name" value="HAD superfamily/HAD-like"/>
    <property type="match status" value="1"/>
</dbReference>
<dbReference type="SFLD" id="SFLDS00003">
    <property type="entry name" value="Haloacid_Dehalogenase"/>
    <property type="match status" value="1"/>
</dbReference>
<keyword evidence="2" id="KW-1185">Reference proteome</keyword>
<dbReference type="SFLD" id="SFLDG01129">
    <property type="entry name" value="C1.5:_HAD__Beta-PGM__Phosphata"/>
    <property type="match status" value="1"/>
</dbReference>
<dbReference type="SUPFAM" id="SSF56784">
    <property type="entry name" value="HAD-like"/>
    <property type="match status" value="1"/>
</dbReference>
<dbReference type="InterPro" id="IPR036412">
    <property type="entry name" value="HAD-like_sf"/>
</dbReference>
<dbReference type="InterPro" id="IPR023214">
    <property type="entry name" value="HAD_sf"/>
</dbReference>
<organism evidence="1 2">
    <name type="scientific">Mixia osmundae (strain CBS 9802 / IAM 14324 / JCM 22182 / KY 12970)</name>
    <dbReference type="NCBI Taxonomy" id="764103"/>
    <lineage>
        <taxon>Eukaryota</taxon>
        <taxon>Fungi</taxon>
        <taxon>Dikarya</taxon>
        <taxon>Basidiomycota</taxon>
        <taxon>Pucciniomycotina</taxon>
        <taxon>Mixiomycetes</taxon>
        <taxon>Mixiales</taxon>
        <taxon>Mixiaceae</taxon>
        <taxon>Mixia</taxon>
    </lineage>
</organism>
<dbReference type="Gene3D" id="1.10.150.240">
    <property type="entry name" value="Putative phosphatase, domain 2"/>
    <property type="match status" value="1"/>
</dbReference>
<dbReference type="PANTHER" id="PTHR18901">
    <property type="entry name" value="2-DEOXYGLUCOSE-6-PHOSPHATE PHOSPHATASE 2"/>
    <property type="match status" value="1"/>
</dbReference>
<reference evidence="1 2" key="1">
    <citation type="journal article" date="2011" name="J. Gen. Appl. Microbiol.">
        <title>Draft genome sequencing of the enigmatic basidiomycete Mixia osmundae.</title>
        <authorList>
            <person name="Nishida H."/>
            <person name="Nagatsuka Y."/>
            <person name="Sugiyama J."/>
        </authorList>
    </citation>
    <scope>NUCLEOTIDE SEQUENCE [LARGE SCALE GENOMIC DNA]</scope>
    <source>
        <strain evidence="2">CBS 9802 / IAM 14324 / JCM 22182 / KY 12970</strain>
    </source>
</reference>
<dbReference type="OrthoDB" id="40579at2759"/>
<dbReference type="OMA" id="FHHMVMG"/>
<sequence length="235" mass="26327">MSRPQIRTVIFDVDGLLLDSERIYTIASNEWLRPYGKTMTWETKVKLMGRPAPESARIFLEELGIEGVTPDELVTQMGQIQAELFKKTVPLPGAVKLVQHLHKHKIPIAIATGSKQFNFVAKSSHLPELFGCFPEDSIVTADTPQVRRGKPHPDIFLYAASTLGVTEPRDIERCLVFEDGIPGVIAAKAAKMSVVWVPEPEVLKLSDNDKMEHDQLLKSLEDFDPAEWGLPPYEQ</sequence>
<evidence type="ECO:0000313" key="1">
    <source>
        <dbReference type="EMBL" id="GAA99395.1"/>
    </source>
</evidence>
<accession>G7E9S6</accession>
<dbReference type="EMBL" id="BABT02000220">
    <property type="protein sequence ID" value="GAA99395.1"/>
    <property type="molecule type" value="Genomic_DNA"/>
</dbReference>
<dbReference type="Pfam" id="PF00702">
    <property type="entry name" value="Hydrolase"/>
    <property type="match status" value="1"/>
</dbReference>
<reference evidence="1 2" key="2">
    <citation type="journal article" date="2012" name="Open Biol.">
        <title>Characteristics of nucleosomes and linker DNA regions on the genome of the basidiomycete Mixia osmundae revealed by mono- and dinucleosome mapping.</title>
        <authorList>
            <person name="Nishida H."/>
            <person name="Kondo S."/>
            <person name="Matsumoto T."/>
            <person name="Suzuki Y."/>
            <person name="Yoshikawa H."/>
            <person name="Taylor T.D."/>
            <person name="Sugiyama J."/>
        </authorList>
    </citation>
    <scope>NUCLEOTIDE SEQUENCE [LARGE SCALE GENOMIC DNA]</scope>
    <source>
        <strain evidence="2">CBS 9802 / IAM 14324 / JCM 22182 / KY 12970</strain>
    </source>
</reference>
<dbReference type="eggNOG" id="KOG2914">
    <property type="taxonomic scope" value="Eukaryota"/>
</dbReference>
<protein>
    <submittedName>
        <fullName evidence="1">Uncharacterized protein</fullName>
    </submittedName>
</protein>
<dbReference type="InParanoid" id="G7E9S6"/>
<dbReference type="FunFam" id="1.10.150.240:FF:000001">
    <property type="entry name" value="Haloacid dehalogenase-like hydrolase domain"/>
    <property type="match status" value="1"/>
</dbReference>
<name>G7E9S6_MIXOS</name>
<dbReference type="STRING" id="764103.G7E9S6"/>
<dbReference type="FunCoup" id="G7E9S6">
    <property type="interactions" value="24"/>
</dbReference>
<gene>
    <name evidence="1" type="primary">Mo06092</name>
    <name evidence="1" type="ORF">E5Q_06092</name>
</gene>
<comment type="caution">
    <text evidence="1">The sequence shown here is derived from an EMBL/GenBank/DDBJ whole genome shotgun (WGS) entry which is preliminary data.</text>
</comment>
<dbReference type="Proteomes" id="UP000009131">
    <property type="component" value="Unassembled WGS sequence"/>
</dbReference>
<dbReference type="PANTHER" id="PTHR18901:SF38">
    <property type="entry name" value="PSEUDOURIDINE-5'-PHOSPHATASE"/>
    <property type="match status" value="1"/>
</dbReference>
<dbReference type="InterPro" id="IPR006439">
    <property type="entry name" value="HAD-SF_hydro_IA"/>
</dbReference>
<dbReference type="InterPro" id="IPR023198">
    <property type="entry name" value="PGP-like_dom2"/>
</dbReference>
<dbReference type="GO" id="GO:0016791">
    <property type="term" value="F:phosphatase activity"/>
    <property type="evidence" value="ECO:0007669"/>
    <property type="project" value="TreeGrafter"/>
</dbReference>
<dbReference type="SFLD" id="SFLDG01135">
    <property type="entry name" value="C1.5.6:_HAD__Beta-PGM__Phospha"/>
    <property type="match status" value="1"/>
</dbReference>
<dbReference type="RefSeq" id="XP_014568629.1">
    <property type="nucleotide sequence ID" value="XM_014713143.1"/>
</dbReference>
<evidence type="ECO:0000313" key="2">
    <source>
        <dbReference type="Proteomes" id="UP000009131"/>
    </source>
</evidence>
<dbReference type="AlphaFoldDB" id="G7E9S6"/>
<dbReference type="NCBIfam" id="TIGR01509">
    <property type="entry name" value="HAD-SF-IA-v3"/>
    <property type="match status" value="1"/>
</dbReference>